<dbReference type="OrthoDB" id="1099523at2"/>
<feature type="signal peptide" evidence="1">
    <location>
        <begin position="1"/>
        <end position="24"/>
    </location>
</feature>
<evidence type="ECO:0000313" key="3">
    <source>
        <dbReference type="Proteomes" id="UP000319516"/>
    </source>
</evidence>
<dbReference type="RefSeq" id="WP_141783981.1">
    <property type="nucleotide sequence ID" value="NZ_BAAAIK010000003.1"/>
</dbReference>
<dbReference type="AlphaFoldDB" id="A0A542YNS9"/>
<gene>
    <name evidence="2" type="ORF">FB467_0855</name>
</gene>
<sequence length="154" mass="16149">MRTSTKALATVAAGAAIFAAGAPAATADHSGPLKPNCSGTQIDHRTLKNSGGGTIGRVELWYDGSKPGGQNCVKTYTFYPGKSYTGASLGVDGDGDRKANRYAYDEGWYSSYAGATFLNHTAGKCVQWGGLIYGPNEGSHADDDSFKSKWKHCG</sequence>
<evidence type="ECO:0000256" key="1">
    <source>
        <dbReference type="SAM" id="SignalP"/>
    </source>
</evidence>
<feature type="chain" id="PRO_5039100770" description="Peptidase inhibitor family I36" evidence="1">
    <location>
        <begin position="25"/>
        <end position="154"/>
    </location>
</feature>
<organism evidence="2 3">
    <name type="scientific">Ornithinicoccus hortensis</name>
    <dbReference type="NCBI Taxonomy" id="82346"/>
    <lineage>
        <taxon>Bacteria</taxon>
        <taxon>Bacillati</taxon>
        <taxon>Actinomycetota</taxon>
        <taxon>Actinomycetes</taxon>
        <taxon>Micrococcales</taxon>
        <taxon>Intrasporangiaceae</taxon>
        <taxon>Ornithinicoccus</taxon>
    </lineage>
</organism>
<keyword evidence="1" id="KW-0732">Signal</keyword>
<proteinExistence type="predicted"/>
<dbReference type="EMBL" id="VFOP01000001">
    <property type="protein sequence ID" value="TQL49763.1"/>
    <property type="molecule type" value="Genomic_DNA"/>
</dbReference>
<comment type="caution">
    <text evidence="2">The sequence shown here is derived from an EMBL/GenBank/DDBJ whole genome shotgun (WGS) entry which is preliminary data.</text>
</comment>
<protein>
    <recommendedName>
        <fullName evidence="4">Peptidase inhibitor family I36</fullName>
    </recommendedName>
</protein>
<dbReference type="Proteomes" id="UP000319516">
    <property type="component" value="Unassembled WGS sequence"/>
</dbReference>
<name>A0A542YNS9_9MICO</name>
<reference evidence="2 3" key="1">
    <citation type="submission" date="2019-06" db="EMBL/GenBank/DDBJ databases">
        <title>Sequencing the genomes of 1000 actinobacteria strains.</title>
        <authorList>
            <person name="Klenk H.-P."/>
        </authorList>
    </citation>
    <scope>NUCLEOTIDE SEQUENCE [LARGE SCALE GENOMIC DNA]</scope>
    <source>
        <strain evidence="2 3">DSM 12335</strain>
    </source>
</reference>
<accession>A0A542YNS9</accession>
<keyword evidence="3" id="KW-1185">Reference proteome</keyword>
<evidence type="ECO:0000313" key="2">
    <source>
        <dbReference type="EMBL" id="TQL49763.1"/>
    </source>
</evidence>
<evidence type="ECO:0008006" key="4">
    <source>
        <dbReference type="Google" id="ProtNLM"/>
    </source>
</evidence>